<accession>A0A0K2T9H1</accession>
<organism evidence="2">
    <name type="scientific">Lepeophtheirus salmonis</name>
    <name type="common">Salmon louse</name>
    <name type="synonym">Caligus salmonis</name>
    <dbReference type="NCBI Taxonomy" id="72036"/>
    <lineage>
        <taxon>Eukaryota</taxon>
        <taxon>Metazoa</taxon>
        <taxon>Ecdysozoa</taxon>
        <taxon>Arthropoda</taxon>
        <taxon>Crustacea</taxon>
        <taxon>Multicrustacea</taxon>
        <taxon>Hexanauplia</taxon>
        <taxon>Copepoda</taxon>
        <taxon>Siphonostomatoida</taxon>
        <taxon>Caligidae</taxon>
        <taxon>Lepeophtheirus</taxon>
    </lineage>
</organism>
<proteinExistence type="predicted"/>
<dbReference type="Pfam" id="PF21787">
    <property type="entry name" value="TNP-like_RNaseH_N"/>
    <property type="match status" value="1"/>
</dbReference>
<reference evidence="2" key="1">
    <citation type="submission" date="2014-05" db="EMBL/GenBank/DDBJ databases">
        <authorList>
            <person name="Chronopoulou M."/>
        </authorList>
    </citation>
    <scope>NUCLEOTIDE SEQUENCE</scope>
    <source>
        <tissue evidence="2">Whole organism</tissue>
    </source>
</reference>
<dbReference type="AlphaFoldDB" id="A0A0K2T9H1"/>
<evidence type="ECO:0000313" key="2">
    <source>
        <dbReference type="EMBL" id="CDW22663.1"/>
    </source>
</evidence>
<dbReference type="InterPro" id="IPR048365">
    <property type="entry name" value="TNP-like_RNaseH_N"/>
</dbReference>
<name>A0A0K2T9H1_LEPSM</name>
<dbReference type="EMBL" id="HACA01005302">
    <property type="protein sequence ID" value="CDW22663.1"/>
    <property type="molecule type" value="Transcribed_RNA"/>
</dbReference>
<protein>
    <recommendedName>
        <fullName evidence="1">Transposable element P transposase-like RNase H domain-containing protein</fullName>
    </recommendedName>
</protein>
<dbReference type="EMBL" id="HACA01005303">
    <property type="protein sequence ID" value="CDW22664.1"/>
    <property type="molecule type" value="Transcribed_RNA"/>
</dbReference>
<evidence type="ECO:0000259" key="1">
    <source>
        <dbReference type="Pfam" id="PF21787"/>
    </source>
</evidence>
<sequence>MDYNNGKLYGLNEDFVPSKTILTFMIKCLCGKYEDVVSLKTVTKLNSKILKQYYDPILQVVHKAGFRVSGRLVDNYSANCKFVFDELLSGSPSNYYIHSSEGESWEKNSYF</sequence>
<feature type="domain" description="Transposable element P transposase-like RNase H" evidence="1">
    <location>
        <begin position="16"/>
        <end position="82"/>
    </location>
</feature>